<dbReference type="InterPro" id="IPR011009">
    <property type="entry name" value="Kinase-like_dom_sf"/>
</dbReference>
<dbReference type="InterPro" id="IPR053931">
    <property type="entry name" value="RapZ_C"/>
</dbReference>
<dbReference type="GO" id="GO:0005524">
    <property type="term" value="F:ATP binding"/>
    <property type="evidence" value="ECO:0007669"/>
    <property type="project" value="InterPro"/>
</dbReference>
<evidence type="ECO:0000313" key="3">
    <source>
        <dbReference type="EMBL" id="OIR04103.1"/>
    </source>
</evidence>
<dbReference type="Pfam" id="PF22740">
    <property type="entry name" value="PapZ_C"/>
    <property type="match status" value="1"/>
</dbReference>
<dbReference type="AlphaFoldDB" id="A0A1J5S712"/>
<dbReference type="PANTHER" id="PTHR30448">
    <property type="entry name" value="RNASE ADAPTER PROTEIN RAPZ"/>
    <property type="match status" value="1"/>
</dbReference>
<feature type="domain" description="Aminoglycoside phosphotransferase" evidence="1">
    <location>
        <begin position="50"/>
        <end position="255"/>
    </location>
</feature>
<dbReference type="SUPFAM" id="SSF56112">
    <property type="entry name" value="Protein kinase-like (PK-like)"/>
    <property type="match status" value="1"/>
</dbReference>
<sequence>MHERLTALFLERFGAAPAEITDVRAHGSDRKLFRLKSAEGATAIGVEHDDADENRAFVAFSRHFKAAGAPVPEIYAADLGAGCYLEEDLGDTTLFDLLQRERGDSPAVPPSVAALYEKAVGALARLQIEGVRGLDTSLCHPHSAFDRRSMLWDLNYFKYYFLKLARVPFHEQRLENDFDTLCSFLTKAPSEFFLFRDFQSRNIMVRDGGPWFIDYQGGRLGALPYDVASLLLDAKANLPFEFREHLKEVYLSAASQFAPIDRTEFARYYRGFALIRILQAMGAYGYRGFYERKTHFLQSVPFALRNLEHLLAEGELPVRLPELWSALQRMVGSASLRTVAAPSVPLTVQVESFSYRGGYPVDASGHGGGFVFDCRALPNPGREVRFARLTGLDRETIDWLQAHAGVGQFLAQVQMLLEPTLTTYQERHFTHLSVAFGCTGGQHRSVYCAESIARWLRSRAGVTVELRHREQPNWPVRP</sequence>
<evidence type="ECO:0000259" key="1">
    <source>
        <dbReference type="Pfam" id="PF01636"/>
    </source>
</evidence>
<dbReference type="PANTHER" id="PTHR30448:SF0">
    <property type="entry name" value="RNASE ADAPTER PROTEIN RAPZ"/>
    <property type="match status" value="1"/>
</dbReference>
<dbReference type="InterPro" id="IPR005337">
    <property type="entry name" value="RapZ-like"/>
</dbReference>
<comment type="caution">
    <text evidence="3">The sequence shown here is derived from an EMBL/GenBank/DDBJ whole genome shotgun (WGS) entry which is preliminary data.</text>
</comment>
<accession>A0A1J5S712</accession>
<organism evidence="3">
    <name type="scientific">mine drainage metagenome</name>
    <dbReference type="NCBI Taxonomy" id="410659"/>
    <lineage>
        <taxon>unclassified sequences</taxon>
        <taxon>metagenomes</taxon>
        <taxon>ecological metagenomes</taxon>
    </lineage>
</organism>
<protein>
    <submittedName>
        <fullName evidence="3">GlmZ(SRNA)-inactivating NTPase</fullName>
    </submittedName>
</protein>
<dbReference type="InterPro" id="IPR002575">
    <property type="entry name" value="Aminoglycoside_PTrfase"/>
</dbReference>
<evidence type="ECO:0000259" key="2">
    <source>
        <dbReference type="Pfam" id="PF22740"/>
    </source>
</evidence>
<dbReference type="Gene3D" id="3.90.1200.10">
    <property type="match status" value="1"/>
</dbReference>
<gene>
    <name evidence="3" type="ORF">GALL_138340</name>
</gene>
<reference evidence="3" key="1">
    <citation type="submission" date="2016-10" db="EMBL/GenBank/DDBJ databases">
        <title>Sequence of Gallionella enrichment culture.</title>
        <authorList>
            <person name="Poehlein A."/>
            <person name="Muehling M."/>
            <person name="Daniel R."/>
        </authorList>
    </citation>
    <scope>NUCLEOTIDE SEQUENCE</scope>
</reference>
<proteinExistence type="predicted"/>
<feature type="domain" description="RapZ C-terminal" evidence="2">
    <location>
        <begin position="347"/>
        <end position="470"/>
    </location>
</feature>
<dbReference type="EMBL" id="MLJW01000060">
    <property type="protein sequence ID" value="OIR04103.1"/>
    <property type="molecule type" value="Genomic_DNA"/>
</dbReference>
<name>A0A1J5S712_9ZZZZ</name>
<dbReference type="Gene3D" id="3.30.200.20">
    <property type="entry name" value="Phosphorylase Kinase, domain 1"/>
    <property type="match status" value="1"/>
</dbReference>
<dbReference type="Pfam" id="PF01636">
    <property type="entry name" value="APH"/>
    <property type="match status" value="1"/>
</dbReference>